<comment type="similarity">
    <text evidence="1 8 9">Belongs to the FGGY kinase family.</text>
</comment>
<keyword evidence="4 8" id="KW-0547">Nucleotide-binding</keyword>
<name>A0A5C1QPU4_9SPIO</name>
<dbReference type="Gene3D" id="3.30.420.40">
    <property type="match status" value="2"/>
</dbReference>
<dbReference type="Pfam" id="PF02782">
    <property type="entry name" value="FGGY_C"/>
    <property type="match status" value="1"/>
</dbReference>
<evidence type="ECO:0000259" key="12">
    <source>
        <dbReference type="Pfam" id="PF02782"/>
    </source>
</evidence>
<dbReference type="GO" id="GO:0005998">
    <property type="term" value="P:xylulose catabolic process"/>
    <property type="evidence" value="ECO:0007669"/>
    <property type="project" value="UniProtKB-UniRule"/>
</dbReference>
<evidence type="ECO:0000256" key="8">
    <source>
        <dbReference type="HAMAP-Rule" id="MF_02220"/>
    </source>
</evidence>
<feature type="domain" description="Carbohydrate kinase FGGY C-terminal" evidence="12">
    <location>
        <begin position="259"/>
        <end position="440"/>
    </location>
</feature>
<accession>A0A5C1QPU4</accession>
<evidence type="ECO:0000256" key="4">
    <source>
        <dbReference type="ARBA" id="ARBA00022741"/>
    </source>
</evidence>
<keyword evidence="5 8" id="KW-0418">Kinase</keyword>
<dbReference type="EMBL" id="CP036150">
    <property type="protein sequence ID" value="QEN09368.1"/>
    <property type="molecule type" value="Genomic_DNA"/>
</dbReference>
<dbReference type="PANTHER" id="PTHR43095">
    <property type="entry name" value="SUGAR KINASE"/>
    <property type="match status" value="1"/>
</dbReference>
<comment type="catalytic activity">
    <reaction evidence="8 10">
        <text>D-xylulose + ATP = D-xylulose 5-phosphate + ADP + H(+)</text>
        <dbReference type="Rhea" id="RHEA:10964"/>
        <dbReference type="ChEBI" id="CHEBI:15378"/>
        <dbReference type="ChEBI" id="CHEBI:17140"/>
        <dbReference type="ChEBI" id="CHEBI:30616"/>
        <dbReference type="ChEBI" id="CHEBI:57737"/>
        <dbReference type="ChEBI" id="CHEBI:456216"/>
        <dbReference type="EC" id="2.7.1.17"/>
    </reaction>
</comment>
<evidence type="ECO:0000259" key="11">
    <source>
        <dbReference type="Pfam" id="PF00370"/>
    </source>
</evidence>
<dbReference type="NCBIfam" id="TIGR01312">
    <property type="entry name" value="XylB"/>
    <property type="match status" value="1"/>
</dbReference>
<dbReference type="InterPro" id="IPR050406">
    <property type="entry name" value="FGGY_Carb_Kinase"/>
</dbReference>
<dbReference type="GO" id="GO:0004856">
    <property type="term" value="F:D-xylulokinase activity"/>
    <property type="evidence" value="ECO:0007669"/>
    <property type="project" value="UniProtKB-UniRule"/>
</dbReference>
<dbReference type="Pfam" id="PF00370">
    <property type="entry name" value="FGGY_N"/>
    <property type="match status" value="1"/>
</dbReference>
<dbReference type="KEGG" id="ock:EXM22_15800"/>
<keyword evidence="3 8" id="KW-0808">Transferase</keyword>
<dbReference type="Proteomes" id="UP000324209">
    <property type="component" value="Chromosome"/>
</dbReference>
<dbReference type="HAMAP" id="MF_02220">
    <property type="entry name" value="XylB"/>
    <property type="match status" value="1"/>
</dbReference>
<evidence type="ECO:0000256" key="5">
    <source>
        <dbReference type="ARBA" id="ARBA00022777"/>
    </source>
</evidence>
<dbReference type="OrthoDB" id="9805576at2"/>
<evidence type="ECO:0000256" key="10">
    <source>
        <dbReference type="RuleBase" id="RU364073"/>
    </source>
</evidence>
<dbReference type="GO" id="GO:0005524">
    <property type="term" value="F:ATP binding"/>
    <property type="evidence" value="ECO:0007669"/>
    <property type="project" value="UniProtKB-UniRule"/>
</dbReference>
<dbReference type="CDD" id="cd07809">
    <property type="entry name" value="ASKHA_NBD_FGGY_BaXK-like"/>
    <property type="match status" value="1"/>
</dbReference>
<evidence type="ECO:0000256" key="3">
    <source>
        <dbReference type="ARBA" id="ARBA00022679"/>
    </source>
</evidence>
<dbReference type="InterPro" id="IPR000577">
    <property type="entry name" value="Carb_kinase_FGGY"/>
</dbReference>
<dbReference type="InterPro" id="IPR018485">
    <property type="entry name" value="FGGY_C"/>
</dbReference>
<keyword evidence="7 8" id="KW-0119">Carbohydrate metabolism</keyword>
<feature type="site" description="Important for activity" evidence="8">
    <location>
        <position position="8"/>
    </location>
</feature>
<feature type="active site" description="Proton acceptor" evidence="8">
    <location>
        <position position="242"/>
    </location>
</feature>
<evidence type="ECO:0000256" key="9">
    <source>
        <dbReference type="RuleBase" id="RU003733"/>
    </source>
</evidence>
<evidence type="ECO:0000256" key="6">
    <source>
        <dbReference type="ARBA" id="ARBA00022840"/>
    </source>
</evidence>
<dbReference type="PROSITE" id="PS00445">
    <property type="entry name" value="FGGY_KINASES_2"/>
    <property type="match status" value="1"/>
</dbReference>
<proteinExistence type="inferred from homology"/>
<dbReference type="GO" id="GO:0042732">
    <property type="term" value="P:D-xylose metabolic process"/>
    <property type="evidence" value="ECO:0007669"/>
    <property type="project" value="UniProtKB-KW"/>
</dbReference>
<dbReference type="RefSeq" id="WP_149487443.1">
    <property type="nucleotide sequence ID" value="NZ_CP036150.1"/>
</dbReference>
<sequence>MKTIIGIDNGTQSTKVVFYDFENKTIAASASAGHEMISRDDGSREQKASWWIEALASCFDQIDPEIRKTAQAVGVSGQQHGFVPIDSQGMVLNDVKLWCDTSTAAECRELTEAYGDDTRLLEEGGNLILPGYTASKILWFRKAHPDAYARMATVLLPHDYLNYYLTGKAVMEYGDASGTALLDVRNRCWNRDLVKALDPDRDLMSCLPDLIEPWEAAGRVLPHVASRFGIPAGIPVSSGGGDNMMGAVGTGTTKDGVLTMSLGTSGTLYGYSDKPIIDPDGNLAAFCSSSGGWLPLLCTMNCTVATELMRQLFDIGVKEFDELGARSTVGAEGILTLPFFNGERTPNLPHGRGCIVGMTAGNVKKENMFRSALEAAILGLKLGLDSFEKLGFKPREVRLIGGGANSKIWRQITADVMNLPVVVPVNAEAAALGAAIQALWCLKKLDGLDADLNSLIDEHVELDSGKGCLPDPERVKKYKEVYAEYSKYVNALTPLFS</sequence>
<dbReference type="PANTHER" id="PTHR43095:SF5">
    <property type="entry name" value="XYLULOSE KINASE"/>
    <property type="match status" value="1"/>
</dbReference>
<evidence type="ECO:0000313" key="14">
    <source>
        <dbReference type="Proteomes" id="UP000324209"/>
    </source>
</evidence>
<dbReference type="AlphaFoldDB" id="A0A5C1QPU4"/>
<evidence type="ECO:0000313" key="13">
    <source>
        <dbReference type="EMBL" id="QEN09368.1"/>
    </source>
</evidence>
<reference evidence="13 14" key="1">
    <citation type="submission" date="2019-02" db="EMBL/GenBank/DDBJ databases">
        <title>Complete Genome Sequence and Methylome Analysis of free living Spirochaetas.</title>
        <authorList>
            <person name="Fomenkov A."/>
            <person name="Dubinina G."/>
            <person name="Leshcheva N."/>
            <person name="Mikheeva N."/>
            <person name="Grabovich M."/>
            <person name="Vincze T."/>
            <person name="Roberts R.J."/>
        </authorList>
    </citation>
    <scope>NUCLEOTIDE SEQUENCE [LARGE SCALE GENOMIC DNA]</scope>
    <source>
        <strain evidence="13 14">K2</strain>
    </source>
</reference>
<evidence type="ECO:0000256" key="7">
    <source>
        <dbReference type="ARBA" id="ARBA00023277"/>
    </source>
</evidence>
<keyword evidence="2 8" id="KW-0859">Xylose metabolism</keyword>
<feature type="binding site" evidence="8">
    <location>
        <begin position="79"/>
        <end position="80"/>
    </location>
    <ligand>
        <name>substrate</name>
    </ligand>
</feature>
<keyword evidence="14" id="KW-1185">Reference proteome</keyword>
<feature type="domain" description="Carbohydrate kinase FGGY N-terminal" evidence="11">
    <location>
        <begin position="4"/>
        <end position="249"/>
    </location>
</feature>
<dbReference type="InterPro" id="IPR006000">
    <property type="entry name" value="Xylulokinase"/>
</dbReference>
<keyword evidence="6 8" id="KW-0067">ATP-binding</keyword>
<dbReference type="SUPFAM" id="SSF53067">
    <property type="entry name" value="Actin-like ATPase domain"/>
    <property type="match status" value="2"/>
</dbReference>
<dbReference type="InterPro" id="IPR018484">
    <property type="entry name" value="FGGY_N"/>
</dbReference>
<evidence type="ECO:0000256" key="2">
    <source>
        <dbReference type="ARBA" id="ARBA00022629"/>
    </source>
</evidence>
<organism evidence="13 14">
    <name type="scientific">Oceanispirochaeta crateris</name>
    <dbReference type="NCBI Taxonomy" id="2518645"/>
    <lineage>
        <taxon>Bacteria</taxon>
        <taxon>Pseudomonadati</taxon>
        <taxon>Spirochaetota</taxon>
        <taxon>Spirochaetia</taxon>
        <taxon>Spirochaetales</taxon>
        <taxon>Spirochaetaceae</taxon>
        <taxon>Oceanispirochaeta</taxon>
    </lineage>
</organism>
<evidence type="ECO:0000256" key="1">
    <source>
        <dbReference type="ARBA" id="ARBA00009156"/>
    </source>
</evidence>
<dbReference type="InterPro" id="IPR043129">
    <property type="entry name" value="ATPase_NBD"/>
</dbReference>
<dbReference type="EC" id="2.7.1.17" evidence="8 10"/>
<dbReference type="InterPro" id="IPR018483">
    <property type="entry name" value="Carb_kinase_FGGY_CS"/>
</dbReference>
<comment type="function">
    <text evidence="8">Catalyzes the phosphorylation of D-xylulose to D-xylulose 5-phosphate.</text>
</comment>
<gene>
    <name evidence="8 10 13" type="primary">xylB</name>
    <name evidence="13" type="ORF">EXM22_15800</name>
</gene>
<protein>
    <recommendedName>
        <fullName evidence="8 10">Xylulose kinase</fullName>
        <shortName evidence="8 10">Xylulokinase</shortName>
        <ecNumber evidence="8 10">2.7.1.17</ecNumber>
    </recommendedName>
</protein>
<dbReference type="PIRSF" id="PIRSF000538">
    <property type="entry name" value="GlpK"/>
    <property type="match status" value="1"/>
</dbReference>